<dbReference type="EMBL" id="CP034348">
    <property type="protein sequence ID" value="QGX99116.1"/>
    <property type="molecule type" value="Genomic_DNA"/>
</dbReference>
<evidence type="ECO:0000313" key="2">
    <source>
        <dbReference type="EMBL" id="QGX99116.1"/>
    </source>
</evidence>
<name>A0A6I6IUR2_9RHOB</name>
<feature type="transmembrane region" description="Helical" evidence="1">
    <location>
        <begin position="199"/>
        <end position="220"/>
    </location>
</feature>
<evidence type="ECO:0000256" key="1">
    <source>
        <dbReference type="SAM" id="Phobius"/>
    </source>
</evidence>
<keyword evidence="1" id="KW-1133">Transmembrane helix</keyword>
<accession>A0A6I6IUR2</accession>
<reference evidence="3" key="1">
    <citation type="submission" date="2018-12" db="EMBL/GenBank/DDBJ databases">
        <title>Complete genome sequence of Roseovarius sp. MME-070.</title>
        <authorList>
            <person name="Nam Y.-D."/>
            <person name="Kang J."/>
            <person name="Chung W.-H."/>
            <person name="Park Y.S."/>
        </authorList>
    </citation>
    <scope>NUCLEOTIDE SEQUENCE [LARGE SCALE GENOMIC DNA]</scope>
    <source>
        <strain evidence="3">MME-070</strain>
    </source>
</reference>
<dbReference type="OrthoDB" id="164118at2"/>
<dbReference type="Proteomes" id="UP000428330">
    <property type="component" value="Chromosome"/>
</dbReference>
<evidence type="ECO:0000313" key="3">
    <source>
        <dbReference type="Proteomes" id="UP000428330"/>
    </source>
</evidence>
<keyword evidence="3" id="KW-1185">Reference proteome</keyword>
<feature type="transmembrane region" description="Helical" evidence="1">
    <location>
        <begin position="58"/>
        <end position="89"/>
    </location>
</feature>
<organism evidence="2 3">
    <name type="scientific">Roseovarius faecimaris</name>
    <dbReference type="NCBI Taxonomy" id="2494550"/>
    <lineage>
        <taxon>Bacteria</taxon>
        <taxon>Pseudomonadati</taxon>
        <taxon>Pseudomonadota</taxon>
        <taxon>Alphaproteobacteria</taxon>
        <taxon>Rhodobacterales</taxon>
        <taxon>Roseobacteraceae</taxon>
        <taxon>Roseovarius</taxon>
    </lineage>
</organism>
<keyword evidence="1" id="KW-0812">Transmembrane</keyword>
<dbReference type="AlphaFoldDB" id="A0A6I6IUR2"/>
<dbReference type="InterPro" id="IPR018688">
    <property type="entry name" value="PpoB2-like"/>
</dbReference>
<feature type="transmembrane region" description="Helical" evidence="1">
    <location>
        <begin position="131"/>
        <end position="158"/>
    </location>
</feature>
<feature type="transmembrane region" description="Helical" evidence="1">
    <location>
        <begin position="7"/>
        <end position="30"/>
    </location>
</feature>
<dbReference type="Pfam" id="PF09948">
    <property type="entry name" value="PpoB2"/>
    <property type="match status" value="1"/>
</dbReference>
<feature type="transmembrane region" description="Helical" evidence="1">
    <location>
        <begin position="101"/>
        <end position="125"/>
    </location>
</feature>
<protein>
    <submittedName>
        <fullName evidence="2">DUF2182 domain-containing protein</fullName>
    </submittedName>
</protein>
<proteinExistence type="predicted"/>
<sequence>MLRRDGLIVLFAMVVLVLIAAAYTVFGIGMNMSAIEMTRMARPIGEPMSMPMQPHWSLSYALVVFLMWWVMMIAMMTPSAAPLVLLFAAVKRMGPDANQSAAHSGLLLTGYLMAWAGFSAVATFGQWSMEALGLVAGAMMTLEGRGLAALVLIAAGLYQFTPIKTACLKHCRAPGQFLADHHRPGGTGAIRMGVEHGTYCLGCCWALMALLFVGGIMNLYWIVGLTAYVLIEKLAPRGEVVAKTAGAALICVGAGMLLTS</sequence>
<gene>
    <name evidence="2" type="ORF">EI983_12890</name>
</gene>
<dbReference type="RefSeq" id="WP_157707796.1">
    <property type="nucleotide sequence ID" value="NZ_CP034348.1"/>
</dbReference>
<keyword evidence="1" id="KW-0472">Membrane</keyword>
<dbReference type="KEGG" id="rom:EI983_12890"/>